<keyword evidence="3" id="KW-0456">Lyase</keyword>
<keyword evidence="6" id="KW-1185">Reference proteome</keyword>
<dbReference type="Pfam" id="PF00282">
    <property type="entry name" value="Pyridoxal_deC"/>
    <property type="match status" value="1"/>
</dbReference>
<evidence type="ECO:0000256" key="1">
    <source>
        <dbReference type="ARBA" id="ARBA00001933"/>
    </source>
</evidence>
<dbReference type="InterPro" id="IPR015421">
    <property type="entry name" value="PyrdxlP-dep_Trfase_major"/>
</dbReference>
<dbReference type="PANTHER" id="PTHR42735">
    <property type="match status" value="1"/>
</dbReference>
<comment type="caution">
    <text evidence="5">The sequence shown here is derived from an EMBL/GenBank/DDBJ whole genome shotgun (WGS) entry which is preliminary data.</text>
</comment>
<name>A0A8H3EN55_9LECA</name>
<dbReference type="Gene3D" id="3.40.640.10">
    <property type="entry name" value="Type I PLP-dependent aspartate aminotransferase-like (Major domain)"/>
    <property type="match status" value="1"/>
</dbReference>
<dbReference type="AlphaFoldDB" id="A0A8H3EN55"/>
<reference evidence="5" key="1">
    <citation type="submission" date="2021-03" db="EMBL/GenBank/DDBJ databases">
        <authorList>
            <person name="Tagirdzhanova G."/>
        </authorList>
    </citation>
    <scope>NUCLEOTIDE SEQUENCE</scope>
</reference>
<evidence type="ECO:0000256" key="2">
    <source>
        <dbReference type="ARBA" id="ARBA00022898"/>
    </source>
</evidence>
<protein>
    <submittedName>
        <fullName evidence="5">Uncharacterized protein</fullName>
    </submittedName>
</protein>
<dbReference type="InterPro" id="IPR015424">
    <property type="entry name" value="PyrdxlP-dep_Trfase"/>
</dbReference>
<dbReference type="GO" id="GO:0030170">
    <property type="term" value="F:pyridoxal phosphate binding"/>
    <property type="evidence" value="ECO:0007669"/>
    <property type="project" value="InterPro"/>
</dbReference>
<organism evidence="5 6">
    <name type="scientific">Imshaugia aleurites</name>
    <dbReference type="NCBI Taxonomy" id="172621"/>
    <lineage>
        <taxon>Eukaryota</taxon>
        <taxon>Fungi</taxon>
        <taxon>Dikarya</taxon>
        <taxon>Ascomycota</taxon>
        <taxon>Pezizomycotina</taxon>
        <taxon>Lecanoromycetes</taxon>
        <taxon>OSLEUM clade</taxon>
        <taxon>Lecanoromycetidae</taxon>
        <taxon>Lecanorales</taxon>
        <taxon>Lecanorineae</taxon>
        <taxon>Parmeliaceae</taxon>
        <taxon>Imshaugia</taxon>
    </lineage>
</organism>
<evidence type="ECO:0000313" key="6">
    <source>
        <dbReference type="Proteomes" id="UP000664534"/>
    </source>
</evidence>
<comment type="cofactor">
    <cofactor evidence="1 4">
        <name>pyridoxal 5'-phosphate</name>
        <dbReference type="ChEBI" id="CHEBI:597326"/>
    </cofactor>
</comment>
<gene>
    <name evidence="5" type="ORF">IMSHALPRED_009143</name>
</gene>
<dbReference type="InterPro" id="IPR002129">
    <property type="entry name" value="PyrdxlP-dep_de-COase"/>
</dbReference>
<evidence type="ECO:0000256" key="3">
    <source>
        <dbReference type="ARBA" id="ARBA00023239"/>
    </source>
</evidence>
<dbReference type="GO" id="GO:0019752">
    <property type="term" value="P:carboxylic acid metabolic process"/>
    <property type="evidence" value="ECO:0007669"/>
    <property type="project" value="InterPro"/>
</dbReference>
<proteinExistence type="predicted"/>
<evidence type="ECO:0000313" key="5">
    <source>
        <dbReference type="EMBL" id="CAF9910286.1"/>
    </source>
</evidence>
<keyword evidence="2 4" id="KW-0663">Pyridoxal phosphate</keyword>
<dbReference type="Proteomes" id="UP000664534">
    <property type="component" value="Unassembled WGS sequence"/>
</dbReference>
<dbReference type="EMBL" id="CAJPDT010000007">
    <property type="protein sequence ID" value="CAF9910286.1"/>
    <property type="molecule type" value="Genomic_DNA"/>
</dbReference>
<dbReference type="OrthoDB" id="2161780at2759"/>
<dbReference type="PANTHER" id="PTHR42735:SF4">
    <property type="entry name" value="PYRIDOXAL PHOSPHATE-DEPENDENT DECARBOXYLASE FAMILY PROTEIN"/>
    <property type="match status" value="1"/>
</dbReference>
<dbReference type="GO" id="GO:0016830">
    <property type="term" value="F:carbon-carbon lyase activity"/>
    <property type="evidence" value="ECO:0007669"/>
    <property type="project" value="InterPro"/>
</dbReference>
<evidence type="ECO:0000256" key="4">
    <source>
        <dbReference type="PIRSR" id="PIRSR602129-50"/>
    </source>
</evidence>
<dbReference type="SUPFAM" id="SSF53383">
    <property type="entry name" value="PLP-dependent transferases"/>
    <property type="match status" value="1"/>
</dbReference>
<feature type="modified residue" description="N6-(pyridoxal phosphate)lysine" evidence="4">
    <location>
        <position position="459"/>
    </location>
</feature>
<dbReference type="InterPro" id="IPR050477">
    <property type="entry name" value="GrpII_AminoAcid_Decarb"/>
</dbReference>
<accession>A0A8H3EN55</accession>
<sequence>MSSSILNEVAPPEEDESHQAISSYFLGPKAENYEYFKKNILEILEGQRDARLDYFPRDGKFVTEAVQASAVFRKSTRRVANAVRQAARLLGKHSIPFWFAPTPRSIAIGHTKTHRSPRYQGHMCMDLSMPALLGYFMTMIYNPNNVAIEASPFTTVAEMTTGDDLCRMFGYNVDPNNNDLPMAWGHIVCGGSVANLESMWVARNLKFYPLSIRSAMKDDGPLSFIAATFEVETCVGAPKLLKDLTKWELLNLRSKTILDVPDRLYGQYHISPGFLNSVMQDYGIQSTSKGALEQEFDLGPMKYFVSNTRHYSWPKAAAVTGLGSNAMVGIKVDHGARVDLGDLRSHLQSCLDNHVAIYAVVAIIGSTEEGAVDPLRGIIKMRDEFQAKGLSFLVHGDAAWGGYFCTMLPQNYHPGQEIRLPSEKGSGSGFVPDSSLRADTQEDLFMLRQADSITIDPHKSAYVPYPAGGLCYRDGRLRYLVTWTSPVISRGETTDTSIGVFGIEGSKPGASVMATWFSNTCIGLGPDGYGQLLSEVTFTCSRLSAEWAAMSTKSDDFVVVPLNELPSELKNGTPEEVEAEKQKIRDRVLQKTNTEIVSEDESRPQEDKALALLRALGSDLNINAFSTNWRFADGTLNEDVEEANYFNQRVIKRLSVDSPEDDPTKIPFYLTSTKFIINEYGECAQHFKKRLGLYEDQEDLVVMRNVVMSPWPTDGNFTARLIVEFKKVLNEEVQICRERNDVSPTRHEFLLQGTEKTYIIHFPRFHLEKHRRQLIIEVKLSDAAMAEYKKQKRADPTGAAIFTLESMEDLALARLVSEKKSCKASIVKKTAAEKTTIANNILVSFISVVKDRSLKGRYRDTSYPPTSVPFYLYGTPTDLNIDHILVRAPNIQLSADNISLSLENPISTAALSKGAILLIRNHVEAAMQPFQSTEGPLGDTLAADSAFFFTPGREFDVSVYEDSRDAGTPGPGIVDVKGSEARLIGHGKMKLGRGRYVDSVRINKDPYEMVDGDQKFRAWKKVFDQIGKELD</sequence>